<sequence length="259" mass="29688">MTFKADLFKLIKLKTTYICMILTIIFSSITVISSYKANSYMALGLQNALGTNCVHITSMKNIIFQMMHSTDLIIMFLIIMCSVFWISEFDIGTIKLQIMNTKSRFKLLLSKYLTILFTSTLLYFLYLVTSVVTGLFFFKLEPIVDIAQTFKICIFQLVMLSLIISIVMLLSLLIRHKTILITLLFIYPIISGILLMIASQVLDEKTVNFLVNSEPLTLFTTFGINEIFIVQPYRIIFIALLSILFIGISTIKFKNIEVR</sequence>
<feature type="transmembrane region" description="Helical" evidence="1">
    <location>
        <begin position="235"/>
        <end position="253"/>
    </location>
</feature>
<feature type="transmembrane region" description="Helical" evidence="1">
    <location>
        <begin position="149"/>
        <end position="173"/>
    </location>
</feature>
<evidence type="ECO:0000256" key="1">
    <source>
        <dbReference type="SAM" id="Phobius"/>
    </source>
</evidence>
<keyword evidence="1" id="KW-0812">Transmembrane</keyword>
<evidence type="ECO:0000313" key="2">
    <source>
        <dbReference type="EMBL" id="MDQ0556819.1"/>
    </source>
</evidence>
<reference evidence="2 3" key="1">
    <citation type="submission" date="2023-07" db="EMBL/GenBank/DDBJ databases">
        <title>Genomic Encyclopedia of Type Strains, Phase IV (KMG-IV): sequencing the most valuable type-strain genomes for metagenomic binning, comparative biology and taxonomic classification.</title>
        <authorList>
            <person name="Goeker M."/>
        </authorList>
    </citation>
    <scope>NUCLEOTIDE SEQUENCE [LARGE SCALE GENOMIC DNA]</scope>
    <source>
        <strain evidence="2 3">DSM 15049</strain>
    </source>
</reference>
<dbReference type="Proteomes" id="UP001232584">
    <property type="component" value="Unassembled WGS sequence"/>
</dbReference>
<name>A0ABU0N1S8_9FIRM</name>
<evidence type="ECO:0000313" key="3">
    <source>
        <dbReference type="Proteomes" id="UP001232584"/>
    </source>
</evidence>
<keyword evidence="1" id="KW-1133">Transmembrane helix</keyword>
<dbReference type="PANTHER" id="PTHR37305">
    <property type="entry name" value="INTEGRAL MEMBRANE PROTEIN-RELATED"/>
    <property type="match status" value="1"/>
</dbReference>
<feature type="transmembrane region" description="Helical" evidence="1">
    <location>
        <begin position="72"/>
        <end position="91"/>
    </location>
</feature>
<feature type="transmembrane region" description="Helical" evidence="1">
    <location>
        <begin position="16"/>
        <end position="35"/>
    </location>
</feature>
<feature type="transmembrane region" description="Helical" evidence="1">
    <location>
        <begin position="180"/>
        <end position="202"/>
    </location>
</feature>
<protein>
    <submittedName>
        <fullName evidence="2">ABC-type transport system involved in multi-copper enzyme maturation permease subunit</fullName>
    </submittedName>
</protein>
<keyword evidence="1" id="KW-0472">Membrane</keyword>
<feature type="transmembrane region" description="Helical" evidence="1">
    <location>
        <begin position="112"/>
        <end position="137"/>
    </location>
</feature>
<dbReference type="RefSeq" id="WP_307506915.1">
    <property type="nucleotide sequence ID" value="NZ_BAAACE010000005.1"/>
</dbReference>
<organism evidence="2 3">
    <name type="scientific">Paraclostridium ghonii</name>
    <dbReference type="NCBI Taxonomy" id="29358"/>
    <lineage>
        <taxon>Bacteria</taxon>
        <taxon>Bacillati</taxon>
        <taxon>Bacillota</taxon>
        <taxon>Clostridia</taxon>
        <taxon>Peptostreptococcales</taxon>
        <taxon>Peptostreptococcaceae</taxon>
        <taxon>Paraclostridium</taxon>
    </lineage>
</organism>
<accession>A0ABU0N1S8</accession>
<gene>
    <name evidence="2" type="ORF">QOZ92_001935</name>
</gene>
<proteinExistence type="predicted"/>
<keyword evidence="3" id="KW-1185">Reference proteome</keyword>
<comment type="caution">
    <text evidence="2">The sequence shown here is derived from an EMBL/GenBank/DDBJ whole genome shotgun (WGS) entry which is preliminary data.</text>
</comment>
<dbReference type="PANTHER" id="PTHR37305:SF1">
    <property type="entry name" value="MEMBRANE PROTEIN"/>
    <property type="match status" value="1"/>
</dbReference>
<dbReference type="EMBL" id="JAUSWG010000007">
    <property type="protein sequence ID" value="MDQ0556819.1"/>
    <property type="molecule type" value="Genomic_DNA"/>
</dbReference>